<dbReference type="SUPFAM" id="SSF51905">
    <property type="entry name" value="FAD/NAD(P)-binding domain"/>
    <property type="match status" value="1"/>
</dbReference>
<dbReference type="EMBL" id="VFPQ01000001">
    <property type="protein sequence ID" value="TQM77757.1"/>
    <property type="molecule type" value="Genomic_DNA"/>
</dbReference>
<dbReference type="AlphaFoldDB" id="A0A543J4K6"/>
<dbReference type="PROSITE" id="PS51318">
    <property type="entry name" value="TAT"/>
    <property type="match status" value="1"/>
</dbReference>
<sequence length="621" mass="66705">MERPISRRDFLDGVALSTATTLVPGPGAGRPGDDVAVDEEPGHGRPPEWQGLQGDTADAMAVPHALRDRRFWERAGAPEATGEEYELVVVGAGISGLAAAYRWWRENPEARILVLDNHDDIGGRSRRNEFPVAGLVGYGGPPALPSSPSPETAELLADLGIELGTAEGTAEGAPGAGWAGREPYRELGMGEAVFCDRESFGTDRLVAFRPGWIDELPLADAAKSELSALFGNPPDWWPAASVAEKRARLARISYSGFLREICRVHPEVVRFCHTMPVHDRCRTSDMISALDAFALADDHSFPGLAGLGIPRPGGHGHVQLFPDGNHGLVRALVGRMIPEAGGRPDGGAVPARIDYDRLDLPGNRVRVRLASPVVLVRNDGPAETATSATVGYFDGETVRTLRAGAVILACWHAMIPYLVPDLPQHRRSALLRTVRAPMLYATVQVRDWRAWHAAGIDRVRFTGAYWSDVRLPAVPQAGERAAVDPGEPATVHLVRLAVKPDADPIEGAVAGRRELAEVPYEHLEFTVRDQLARLLGPTGFDPARDIQAITINRWAHGVPLGDGLPGGKPPFASPHDDPIEGDWRFGRIVIAGSDRAPEGGADAAIAVAVRAVDELTPARSR</sequence>
<evidence type="ECO:0000256" key="1">
    <source>
        <dbReference type="SAM" id="MobiDB-lite"/>
    </source>
</evidence>
<evidence type="ECO:0000313" key="2">
    <source>
        <dbReference type="EMBL" id="TQM77757.1"/>
    </source>
</evidence>
<protein>
    <submittedName>
        <fullName evidence="2">Spermidine dehydrogenase</fullName>
    </submittedName>
</protein>
<evidence type="ECO:0000313" key="3">
    <source>
        <dbReference type="Proteomes" id="UP000319213"/>
    </source>
</evidence>
<dbReference type="InterPro" id="IPR036188">
    <property type="entry name" value="FAD/NAD-bd_sf"/>
</dbReference>
<dbReference type="OrthoDB" id="20837at2"/>
<proteinExistence type="predicted"/>
<reference evidence="2 3" key="1">
    <citation type="submission" date="2019-06" db="EMBL/GenBank/DDBJ databases">
        <title>Sequencing the genomes of 1000 actinobacteria strains.</title>
        <authorList>
            <person name="Klenk H.-P."/>
        </authorList>
    </citation>
    <scope>NUCLEOTIDE SEQUENCE [LARGE SCALE GENOMIC DNA]</scope>
    <source>
        <strain evidence="2 3">DSM 43186</strain>
    </source>
</reference>
<comment type="caution">
    <text evidence="2">The sequence shown here is derived from an EMBL/GenBank/DDBJ whole genome shotgun (WGS) entry which is preliminary data.</text>
</comment>
<dbReference type="Gene3D" id="3.50.50.60">
    <property type="entry name" value="FAD/NAD(P)-binding domain"/>
    <property type="match status" value="1"/>
</dbReference>
<dbReference type="Pfam" id="PF13450">
    <property type="entry name" value="NAD_binding_8"/>
    <property type="match status" value="1"/>
</dbReference>
<dbReference type="Gene3D" id="3.90.660.20">
    <property type="entry name" value="Protoporphyrinogen oxidase, mitochondrial, domain 2"/>
    <property type="match status" value="1"/>
</dbReference>
<dbReference type="InterPro" id="IPR006311">
    <property type="entry name" value="TAT_signal"/>
</dbReference>
<dbReference type="RefSeq" id="WP_142261437.1">
    <property type="nucleotide sequence ID" value="NZ_BMPV01000002.1"/>
</dbReference>
<feature type="region of interest" description="Disordered" evidence="1">
    <location>
        <begin position="20"/>
        <end position="55"/>
    </location>
</feature>
<gene>
    <name evidence="2" type="ORF">FHX40_4528</name>
</gene>
<accession>A0A543J4K6</accession>
<organism evidence="2 3">
    <name type="scientific">Thermopolyspora flexuosa</name>
    <dbReference type="NCBI Taxonomy" id="103836"/>
    <lineage>
        <taxon>Bacteria</taxon>
        <taxon>Bacillati</taxon>
        <taxon>Actinomycetota</taxon>
        <taxon>Actinomycetes</taxon>
        <taxon>Streptosporangiales</taxon>
        <taxon>Streptosporangiaceae</taxon>
        <taxon>Thermopolyspora</taxon>
    </lineage>
</organism>
<name>A0A543J4K6_9ACTN</name>
<dbReference type="Proteomes" id="UP000319213">
    <property type="component" value="Unassembled WGS sequence"/>
</dbReference>
<keyword evidence="3" id="KW-1185">Reference proteome</keyword>